<keyword evidence="2" id="KW-1185">Reference proteome</keyword>
<dbReference type="PATRIC" id="fig|883078.3.peg.1580"/>
<dbReference type="AlphaFoldDB" id="K8PJ67"/>
<protein>
    <recommendedName>
        <fullName evidence="3">RidA family protein</fullName>
    </recommendedName>
</protein>
<gene>
    <name evidence="1" type="ORF">HMPREF9695_01541</name>
</gene>
<evidence type="ECO:0000313" key="2">
    <source>
        <dbReference type="Proteomes" id="UP000001096"/>
    </source>
</evidence>
<evidence type="ECO:0000313" key="1">
    <source>
        <dbReference type="EMBL" id="EKS39580.1"/>
    </source>
</evidence>
<reference evidence="1 2" key="1">
    <citation type="submission" date="2012-04" db="EMBL/GenBank/DDBJ databases">
        <title>The Genome Sequence of Afipia broomeae ATCC 49717.</title>
        <authorList>
            <consortium name="The Broad Institute Genome Sequencing Platform"/>
            <person name="Earl A."/>
            <person name="Ward D."/>
            <person name="Feldgarden M."/>
            <person name="Gevers D."/>
            <person name="Huys G."/>
            <person name="Walker B."/>
            <person name="Young S.K."/>
            <person name="Zeng Q."/>
            <person name="Gargeya S."/>
            <person name="Fitzgerald M."/>
            <person name="Haas B."/>
            <person name="Abouelleil A."/>
            <person name="Alvarado L."/>
            <person name="Arachchi H.M."/>
            <person name="Berlin A."/>
            <person name="Chapman S.B."/>
            <person name="Goldberg J."/>
            <person name="Griggs A."/>
            <person name="Gujja S."/>
            <person name="Hansen M."/>
            <person name="Howarth C."/>
            <person name="Imamovic A."/>
            <person name="Larimer J."/>
            <person name="McCowen C."/>
            <person name="Montmayeur A."/>
            <person name="Murphy C."/>
            <person name="Neiman D."/>
            <person name="Pearson M."/>
            <person name="Priest M."/>
            <person name="Roberts A."/>
            <person name="Saif S."/>
            <person name="Shea T."/>
            <person name="Sisk P."/>
            <person name="Sykes S."/>
            <person name="Wortman J."/>
            <person name="Nusbaum C."/>
            <person name="Birren B."/>
        </authorList>
    </citation>
    <scope>NUCLEOTIDE SEQUENCE [LARGE SCALE GENOMIC DNA]</scope>
    <source>
        <strain evidence="1 2">ATCC 49717</strain>
    </source>
</reference>
<dbReference type="HOGENOM" id="CLU_1077457_0_0_5"/>
<proteinExistence type="predicted"/>
<dbReference type="Proteomes" id="UP000001096">
    <property type="component" value="Unassembled WGS sequence"/>
</dbReference>
<dbReference type="EMBL" id="AGWX01000002">
    <property type="protein sequence ID" value="EKS39580.1"/>
    <property type="molecule type" value="Genomic_DNA"/>
</dbReference>
<sequence>MIPKGGMPNKKKDNPMPDVTEFKPGNYRFIVSPGGPFSSGIAAIPGYALRRVRFARPIPMADGFAFIKAHLEREGRPITALAACELRSPAAMTGEQFQAFNAEYLKTLHQWGCKAGDINPLARSNLAPITEVPSEAMFFAFTYTVPEAGASGDFLISGKPEIRDGVTTDRIVGGRDVSLKGLEIKARFVMNAMRERVDALGCKWDAVTAAQIYTVHDVRPLLDTVFAEYRVSQIGLAWYPAWPPVIGMEFEVDVRCVRTELVIDAR</sequence>
<comment type="caution">
    <text evidence="1">The sequence shown here is derived from an EMBL/GenBank/DDBJ whole genome shotgun (WGS) entry which is preliminary data.</text>
</comment>
<dbReference type="eggNOG" id="COG0251">
    <property type="taxonomic scope" value="Bacteria"/>
</dbReference>
<name>K8PJ67_9BRAD</name>
<evidence type="ECO:0008006" key="3">
    <source>
        <dbReference type="Google" id="ProtNLM"/>
    </source>
</evidence>
<accession>K8PJ67</accession>
<organism evidence="1 2">
    <name type="scientific">Afipia broomeae ATCC 49717</name>
    <dbReference type="NCBI Taxonomy" id="883078"/>
    <lineage>
        <taxon>Bacteria</taxon>
        <taxon>Pseudomonadati</taxon>
        <taxon>Pseudomonadota</taxon>
        <taxon>Alphaproteobacteria</taxon>
        <taxon>Hyphomicrobiales</taxon>
        <taxon>Nitrobacteraceae</taxon>
        <taxon>Afipia</taxon>
    </lineage>
</organism>